<comment type="caution">
    <text evidence="1">The sequence shown here is derived from an EMBL/GenBank/DDBJ whole genome shotgun (WGS) entry which is preliminary data.</text>
</comment>
<organism evidence="1 2">
    <name type="scientific">Spiromyces aspiralis</name>
    <dbReference type="NCBI Taxonomy" id="68401"/>
    <lineage>
        <taxon>Eukaryota</taxon>
        <taxon>Fungi</taxon>
        <taxon>Fungi incertae sedis</taxon>
        <taxon>Zoopagomycota</taxon>
        <taxon>Kickxellomycotina</taxon>
        <taxon>Kickxellomycetes</taxon>
        <taxon>Kickxellales</taxon>
        <taxon>Kickxellaceae</taxon>
        <taxon>Spiromyces</taxon>
    </lineage>
</organism>
<proteinExistence type="predicted"/>
<name>A0ACC1H8Q9_9FUNG</name>
<accession>A0ACC1H8Q9</accession>
<feature type="non-terminal residue" evidence="1">
    <location>
        <position position="1"/>
    </location>
</feature>
<evidence type="ECO:0000313" key="2">
    <source>
        <dbReference type="Proteomes" id="UP001145114"/>
    </source>
</evidence>
<dbReference type="Proteomes" id="UP001145114">
    <property type="component" value="Unassembled WGS sequence"/>
</dbReference>
<protein>
    <submittedName>
        <fullName evidence="1">Uncharacterized protein</fullName>
    </submittedName>
</protein>
<feature type="non-terminal residue" evidence="1">
    <location>
        <position position="101"/>
    </location>
</feature>
<gene>
    <name evidence="1" type="ORF">EV182_007469</name>
</gene>
<reference evidence="1" key="1">
    <citation type="submission" date="2022-06" db="EMBL/GenBank/DDBJ databases">
        <title>Phylogenomic reconstructions and comparative analyses of Kickxellomycotina fungi.</title>
        <authorList>
            <person name="Reynolds N.K."/>
            <person name="Stajich J.E."/>
            <person name="Barry K."/>
            <person name="Grigoriev I.V."/>
            <person name="Crous P."/>
            <person name="Smith M.E."/>
        </authorList>
    </citation>
    <scope>NUCLEOTIDE SEQUENCE</scope>
    <source>
        <strain evidence="1">RSA 2271</strain>
    </source>
</reference>
<keyword evidence="2" id="KW-1185">Reference proteome</keyword>
<sequence length="101" mass="11137">PALRALFYEQMMRDMAEEQQQQQQGGGDSAKSSKVGKGGKKQKGQNKKSTTPSPSQSAAQTDTWAENGTRKRVGQQNFHNRSPTSKRSRDNENGTHSKDEG</sequence>
<dbReference type="EMBL" id="JAMZIH010008606">
    <property type="protein sequence ID" value="KAJ1671748.1"/>
    <property type="molecule type" value="Genomic_DNA"/>
</dbReference>
<evidence type="ECO:0000313" key="1">
    <source>
        <dbReference type="EMBL" id="KAJ1671748.1"/>
    </source>
</evidence>